<keyword evidence="10" id="KW-1185">Reference proteome</keyword>
<evidence type="ECO:0000256" key="5">
    <source>
        <dbReference type="ARBA" id="ARBA00022777"/>
    </source>
</evidence>
<sequence>MTGSAPPAIPGFDALAPLGAGGFSDVYLYEQHLPRRRVAVKVLSGGGFDQAGLSRFRDEANLMAQLSTHPSIVTVYQAGVTEGGSPYLVMEYCSLPDYGARFRTERISVQEALSVGIQIAGALETAHRAGVLHRDIKPSNILVTDYRRPALADFGIAGVLGGAPTIDAYSVLWTSPEALGDGAVLRPTSDVYSLAATVYALLAGRAPFESSGPEQDTPADVLARMREQAVPPIGRPDVPPELEELLATALSPSPSARHTSALSFGRALQQVEARLGLPPTTLDALDDPYSRDRTSTVQPAGSTGPAAPAVPPAPTAVLPPAPTTVLPPTPTAPTERWTQPPAQSLAGQASPSAGPASSPLDSTVRREAAPSPVYTAPQRTRPRWPGVLLDVVLVVAVAGAAAYWFLAA</sequence>
<dbReference type="Pfam" id="PF00069">
    <property type="entry name" value="Pkinase"/>
    <property type="match status" value="1"/>
</dbReference>
<feature type="transmembrane region" description="Helical" evidence="8">
    <location>
        <begin position="387"/>
        <end position="406"/>
    </location>
</feature>
<evidence type="ECO:0000256" key="1">
    <source>
        <dbReference type="ARBA" id="ARBA00012513"/>
    </source>
</evidence>
<dbReference type="SUPFAM" id="SSF56112">
    <property type="entry name" value="Protein kinase-like (PK-like)"/>
    <property type="match status" value="1"/>
</dbReference>
<evidence type="ECO:0000256" key="2">
    <source>
        <dbReference type="ARBA" id="ARBA00022527"/>
    </source>
</evidence>
<dbReference type="PROSITE" id="PS00108">
    <property type="entry name" value="PROTEIN_KINASE_ST"/>
    <property type="match status" value="1"/>
</dbReference>
<evidence type="ECO:0000256" key="4">
    <source>
        <dbReference type="ARBA" id="ARBA00022741"/>
    </source>
</evidence>
<keyword evidence="5" id="KW-0418">Kinase</keyword>
<keyword evidence="8" id="KW-1133">Transmembrane helix</keyword>
<dbReference type="InterPro" id="IPR000719">
    <property type="entry name" value="Prot_kinase_dom"/>
</dbReference>
<dbReference type="AlphaFoldDB" id="A0A1X9LMG3"/>
<dbReference type="EC" id="2.7.11.1" evidence="1"/>
<dbReference type="STRING" id="1619308.B5808_10895"/>
<dbReference type="InterPro" id="IPR017441">
    <property type="entry name" value="Protein_kinase_ATP_BS"/>
</dbReference>
<dbReference type="KEGG" id="cphy:B5808_10895"/>
<dbReference type="Proteomes" id="UP000192775">
    <property type="component" value="Chromosome"/>
</dbReference>
<accession>A0A1X9LMG3</accession>
<dbReference type="RefSeq" id="WP_085019810.1">
    <property type="nucleotide sequence ID" value="NZ_BMHD01000001.1"/>
</dbReference>
<feature type="region of interest" description="Disordered" evidence="7">
    <location>
        <begin position="279"/>
        <end position="380"/>
    </location>
</feature>
<evidence type="ECO:0000256" key="3">
    <source>
        <dbReference type="ARBA" id="ARBA00022679"/>
    </source>
</evidence>
<dbReference type="CDD" id="cd14014">
    <property type="entry name" value="STKc_PknB_like"/>
    <property type="match status" value="1"/>
</dbReference>
<evidence type="ECO:0000256" key="8">
    <source>
        <dbReference type="SAM" id="Phobius"/>
    </source>
</evidence>
<gene>
    <name evidence="9" type="ORF">B5808_10895</name>
</gene>
<evidence type="ECO:0000313" key="9">
    <source>
        <dbReference type="EMBL" id="ARJ05672.1"/>
    </source>
</evidence>
<dbReference type="GO" id="GO:0004674">
    <property type="term" value="F:protein serine/threonine kinase activity"/>
    <property type="evidence" value="ECO:0007669"/>
    <property type="project" value="UniProtKB-KW"/>
</dbReference>
<reference evidence="9 10" key="1">
    <citation type="submission" date="2017-04" db="EMBL/GenBank/DDBJ databases">
        <authorList>
            <person name="Afonso C.L."/>
            <person name="Miller P.J."/>
            <person name="Scott M.A."/>
            <person name="Spackman E."/>
            <person name="Goraichik I."/>
            <person name="Dimitrov K.M."/>
            <person name="Suarez D.L."/>
            <person name="Swayne D.E."/>
        </authorList>
    </citation>
    <scope>NUCLEOTIDE SEQUENCE [LARGE SCALE GENOMIC DNA]</scope>
    <source>
        <strain evidence="10">XA(T)</strain>
    </source>
</reference>
<feature type="compositionally biased region" description="Low complexity" evidence="7">
    <location>
        <begin position="340"/>
        <end position="360"/>
    </location>
</feature>
<evidence type="ECO:0000256" key="7">
    <source>
        <dbReference type="SAM" id="MobiDB-lite"/>
    </source>
</evidence>
<dbReference type="Gene3D" id="3.30.200.20">
    <property type="entry name" value="Phosphorylase Kinase, domain 1"/>
    <property type="match status" value="1"/>
</dbReference>
<dbReference type="InterPro" id="IPR008271">
    <property type="entry name" value="Ser/Thr_kinase_AS"/>
</dbReference>
<keyword evidence="2" id="KW-0723">Serine/threonine-protein kinase</keyword>
<dbReference type="InterPro" id="IPR011009">
    <property type="entry name" value="Kinase-like_dom_sf"/>
</dbReference>
<name>A0A1X9LMG3_9MICO</name>
<protein>
    <recommendedName>
        <fullName evidence="1">non-specific serine/threonine protein kinase</fullName>
        <ecNumber evidence="1">2.7.11.1</ecNumber>
    </recommendedName>
</protein>
<keyword evidence="3" id="KW-0808">Transferase</keyword>
<dbReference type="PROSITE" id="PS50011">
    <property type="entry name" value="PROTEIN_KINASE_DOM"/>
    <property type="match status" value="1"/>
</dbReference>
<dbReference type="SMART" id="SM00220">
    <property type="entry name" value="S_TKc"/>
    <property type="match status" value="1"/>
</dbReference>
<keyword evidence="4" id="KW-0547">Nucleotide-binding</keyword>
<dbReference type="GO" id="GO:0005524">
    <property type="term" value="F:ATP binding"/>
    <property type="evidence" value="ECO:0007669"/>
    <property type="project" value="UniProtKB-UniRule"/>
</dbReference>
<dbReference type="PANTHER" id="PTHR43289:SF6">
    <property type="entry name" value="SERINE_THREONINE-PROTEIN KINASE NEKL-3"/>
    <property type="match status" value="1"/>
</dbReference>
<proteinExistence type="predicted"/>
<dbReference type="PANTHER" id="PTHR43289">
    <property type="entry name" value="MITOGEN-ACTIVATED PROTEIN KINASE KINASE KINASE 20-RELATED"/>
    <property type="match status" value="1"/>
</dbReference>
<organism evidence="9 10">
    <name type="scientific">Cnuibacter physcomitrellae</name>
    <dbReference type="NCBI Taxonomy" id="1619308"/>
    <lineage>
        <taxon>Bacteria</taxon>
        <taxon>Bacillati</taxon>
        <taxon>Actinomycetota</taxon>
        <taxon>Actinomycetes</taxon>
        <taxon>Micrococcales</taxon>
        <taxon>Microbacteriaceae</taxon>
        <taxon>Cnuibacter</taxon>
    </lineage>
</organism>
<keyword evidence="8" id="KW-0472">Membrane</keyword>
<keyword evidence="6" id="KW-0067">ATP-binding</keyword>
<feature type="compositionally biased region" description="Pro residues" evidence="7">
    <location>
        <begin position="308"/>
        <end position="331"/>
    </location>
</feature>
<keyword evidence="8" id="KW-0812">Transmembrane</keyword>
<dbReference type="EMBL" id="CP020715">
    <property type="protein sequence ID" value="ARJ05672.1"/>
    <property type="molecule type" value="Genomic_DNA"/>
</dbReference>
<dbReference type="PROSITE" id="PS00107">
    <property type="entry name" value="PROTEIN_KINASE_ATP"/>
    <property type="match status" value="1"/>
</dbReference>
<evidence type="ECO:0000313" key="10">
    <source>
        <dbReference type="Proteomes" id="UP000192775"/>
    </source>
</evidence>
<evidence type="ECO:0000256" key="6">
    <source>
        <dbReference type="ARBA" id="ARBA00022840"/>
    </source>
</evidence>
<dbReference type="Gene3D" id="1.10.510.10">
    <property type="entry name" value="Transferase(Phosphotransferase) domain 1"/>
    <property type="match status" value="1"/>
</dbReference>